<evidence type="ECO:0000256" key="1">
    <source>
        <dbReference type="SAM" id="SignalP"/>
    </source>
</evidence>
<evidence type="ECO:0000313" key="2">
    <source>
        <dbReference type="Proteomes" id="UP000038045"/>
    </source>
</evidence>
<keyword evidence="2" id="KW-1185">Reference proteome</keyword>
<name>A0A0N4ZZY7_PARTI</name>
<dbReference type="WBParaSite" id="PTRK_0001460550.1">
    <property type="protein sequence ID" value="PTRK_0001460550.1"/>
    <property type="gene ID" value="PTRK_0001460550"/>
</dbReference>
<feature type="chain" id="PRO_5005892686" evidence="1">
    <location>
        <begin position="23"/>
        <end position="104"/>
    </location>
</feature>
<evidence type="ECO:0000313" key="3">
    <source>
        <dbReference type="WBParaSite" id="PTRK_0001460550.1"/>
    </source>
</evidence>
<accession>A0A0N4ZZY7</accession>
<dbReference type="AlphaFoldDB" id="A0A0N4ZZY7"/>
<proteinExistence type="predicted"/>
<organism evidence="2 3">
    <name type="scientific">Parastrongyloides trichosuri</name>
    <name type="common">Possum-specific nematode worm</name>
    <dbReference type="NCBI Taxonomy" id="131310"/>
    <lineage>
        <taxon>Eukaryota</taxon>
        <taxon>Metazoa</taxon>
        <taxon>Ecdysozoa</taxon>
        <taxon>Nematoda</taxon>
        <taxon>Chromadorea</taxon>
        <taxon>Rhabditida</taxon>
        <taxon>Tylenchina</taxon>
        <taxon>Panagrolaimomorpha</taxon>
        <taxon>Strongyloidoidea</taxon>
        <taxon>Strongyloididae</taxon>
        <taxon>Parastrongyloides</taxon>
    </lineage>
</organism>
<feature type="signal peptide" evidence="1">
    <location>
        <begin position="1"/>
        <end position="22"/>
    </location>
</feature>
<sequence>MIFSIYKGKIFILLILICLTIANESKDITINDNIIVENTFESSYISDRIKRRVVDRLARLRLARRRRKRPFLRRRNRRIQQARLQSAIASINGVQSEFQTLVGR</sequence>
<protein>
    <submittedName>
        <fullName evidence="3">Uncharacterized protein</fullName>
    </submittedName>
</protein>
<keyword evidence="1" id="KW-0732">Signal</keyword>
<dbReference type="Proteomes" id="UP000038045">
    <property type="component" value="Unplaced"/>
</dbReference>
<reference evidence="3" key="1">
    <citation type="submission" date="2017-02" db="UniProtKB">
        <authorList>
            <consortium name="WormBaseParasite"/>
        </authorList>
    </citation>
    <scope>IDENTIFICATION</scope>
</reference>